<feature type="region of interest" description="Disordered" evidence="2">
    <location>
        <begin position="347"/>
        <end position="391"/>
    </location>
</feature>
<dbReference type="SUPFAM" id="SSF90257">
    <property type="entry name" value="Myosin rod fragments"/>
    <property type="match status" value="1"/>
</dbReference>
<dbReference type="VEuPathDB" id="TrichDB:TVAGG3_0882150"/>
<feature type="compositionally biased region" description="Basic and acidic residues" evidence="2">
    <location>
        <begin position="362"/>
        <end position="391"/>
    </location>
</feature>
<evidence type="ECO:0000256" key="1">
    <source>
        <dbReference type="SAM" id="Coils"/>
    </source>
</evidence>
<reference evidence="3" key="2">
    <citation type="journal article" date="2007" name="Science">
        <title>Draft genome sequence of the sexually transmitted pathogen Trichomonas vaginalis.</title>
        <authorList>
            <person name="Carlton J.M."/>
            <person name="Hirt R.P."/>
            <person name="Silva J.C."/>
            <person name="Delcher A.L."/>
            <person name="Schatz M."/>
            <person name="Zhao Q."/>
            <person name="Wortman J.R."/>
            <person name="Bidwell S.L."/>
            <person name="Alsmark U.C.M."/>
            <person name="Besteiro S."/>
            <person name="Sicheritz-Ponten T."/>
            <person name="Noel C.J."/>
            <person name="Dacks J.B."/>
            <person name="Foster P.G."/>
            <person name="Simillion C."/>
            <person name="Van de Peer Y."/>
            <person name="Miranda-Saavedra D."/>
            <person name="Barton G.J."/>
            <person name="Westrop G.D."/>
            <person name="Mueller S."/>
            <person name="Dessi D."/>
            <person name="Fiori P.L."/>
            <person name="Ren Q."/>
            <person name="Paulsen I."/>
            <person name="Zhang H."/>
            <person name="Bastida-Corcuera F.D."/>
            <person name="Simoes-Barbosa A."/>
            <person name="Brown M.T."/>
            <person name="Hayes R.D."/>
            <person name="Mukherjee M."/>
            <person name="Okumura C.Y."/>
            <person name="Schneider R."/>
            <person name="Smith A.J."/>
            <person name="Vanacova S."/>
            <person name="Villalvazo M."/>
            <person name="Haas B.J."/>
            <person name="Pertea M."/>
            <person name="Feldblyum T.V."/>
            <person name="Utterback T.R."/>
            <person name="Shu C.L."/>
            <person name="Osoegawa K."/>
            <person name="de Jong P.J."/>
            <person name="Hrdy I."/>
            <person name="Horvathova L."/>
            <person name="Zubacova Z."/>
            <person name="Dolezal P."/>
            <person name="Malik S.B."/>
            <person name="Logsdon J.M. Jr."/>
            <person name="Henze K."/>
            <person name="Gupta A."/>
            <person name="Wang C.C."/>
            <person name="Dunne R.L."/>
            <person name="Upcroft J.A."/>
            <person name="Upcroft P."/>
            <person name="White O."/>
            <person name="Salzberg S.L."/>
            <person name="Tang P."/>
            <person name="Chiu C.-H."/>
            <person name="Lee Y.-S."/>
            <person name="Embley T.M."/>
            <person name="Coombs G.H."/>
            <person name="Mottram J.C."/>
            <person name="Tachezy J."/>
            <person name="Fraser-Liggett C.M."/>
            <person name="Johnson P.J."/>
        </authorList>
    </citation>
    <scope>NUCLEOTIDE SEQUENCE [LARGE SCALE GENOMIC DNA]</scope>
    <source>
        <strain evidence="3">G3</strain>
    </source>
</reference>
<dbReference type="KEGG" id="tva:4767544"/>
<proteinExistence type="predicted"/>
<accession>A2ECM4</accession>
<gene>
    <name evidence="3" type="ORF">TVAG_056650</name>
</gene>
<dbReference type="RefSeq" id="XP_001321844.1">
    <property type="nucleotide sequence ID" value="XM_001321809.1"/>
</dbReference>
<dbReference type="SMR" id="A2ECM4"/>
<dbReference type="EMBL" id="DS113354">
    <property type="protein sequence ID" value="EAY09621.1"/>
    <property type="molecule type" value="Genomic_DNA"/>
</dbReference>
<evidence type="ECO:0000313" key="4">
    <source>
        <dbReference type="Proteomes" id="UP000001542"/>
    </source>
</evidence>
<name>A2ECM4_TRIV3</name>
<dbReference type="InParanoid" id="A2ECM4"/>
<organism evidence="3 4">
    <name type="scientific">Trichomonas vaginalis (strain ATCC PRA-98 / G3)</name>
    <dbReference type="NCBI Taxonomy" id="412133"/>
    <lineage>
        <taxon>Eukaryota</taxon>
        <taxon>Metamonada</taxon>
        <taxon>Parabasalia</taxon>
        <taxon>Trichomonadida</taxon>
        <taxon>Trichomonadidae</taxon>
        <taxon>Trichomonas</taxon>
    </lineage>
</organism>
<dbReference type="VEuPathDB" id="TrichDB:TVAG_056650"/>
<dbReference type="Gene3D" id="1.10.287.1490">
    <property type="match status" value="1"/>
</dbReference>
<feature type="coiled-coil region" evidence="1">
    <location>
        <begin position="35"/>
        <end position="181"/>
    </location>
</feature>
<evidence type="ECO:0000313" key="3">
    <source>
        <dbReference type="EMBL" id="EAY09621.1"/>
    </source>
</evidence>
<keyword evidence="4" id="KW-1185">Reference proteome</keyword>
<dbReference type="Proteomes" id="UP000001542">
    <property type="component" value="Unassembled WGS sequence"/>
</dbReference>
<evidence type="ECO:0000256" key="2">
    <source>
        <dbReference type="SAM" id="MobiDB-lite"/>
    </source>
</evidence>
<sequence>MNPNYNYINRKYDILKMQMQLFQQHNNYGCVSSDVDHLETEISNQSQAISEEKKKQDEEAAKLQELKNKLNELISEIESIDNENSQITLEAQNNQKKCDETKREAKETEIACNLIHKNNKQLDGRINSLKEGKHELKSKLLELTGTITDKQNEKTRLVEEINEISQSNKNLLLQVSKTERNLQDKSVHLEGKRDTLKKSKSRSSFLASDIEKLRSDIKDSENSVVNETDSIRELQNTKQRLIEQIQRQKEENDKTFAEINECRKKIDDRNSAIKRLDIQIKGFSDTLNQEREQSAEISAELTKAATELAEKNVKFTELGNQLKLLETEKENKSNEFEKIRKERTTLNERKIRLLTSPPSPQRSDDQNRDPNRSIDESDAPTHDGDLKEISK</sequence>
<dbReference type="AlphaFoldDB" id="A2ECM4"/>
<dbReference type="OMA" id="RAHILCI"/>
<keyword evidence="1" id="KW-0175">Coiled coil</keyword>
<protein>
    <submittedName>
        <fullName evidence="3">Uncharacterized protein</fullName>
    </submittedName>
</protein>
<reference evidence="3" key="1">
    <citation type="submission" date="2006-10" db="EMBL/GenBank/DDBJ databases">
        <authorList>
            <person name="Amadeo P."/>
            <person name="Zhao Q."/>
            <person name="Wortman J."/>
            <person name="Fraser-Liggett C."/>
            <person name="Carlton J."/>
        </authorList>
    </citation>
    <scope>NUCLEOTIDE SEQUENCE</scope>
    <source>
        <strain evidence="3">G3</strain>
    </source>
</reference>